<protein>
    <recommendedName>
        <fullName evidence="2">Haem-binding uptake Tiki superfamily ChaN domain-containing protein</fullName>
    </recommendedName>
</protein>
<organism evidence="3 4">
    <name type="scientific">Ruegeria sediminis</name>
    <dbReference type="NCBI Taxonomy" id="2583820"/>
    <lineage>
        <taxon>Bacteria</taxon>
        <taxon>Pseudomonadati</taxon>
        <taxon>Pseudomonadota</taxon>
        <taxon>Alphaproteobacteria</taxon>
        <taxon>Rhodobacterales</taxon>
        <taxon>Roseobacteraceae</taxon>
        <taxon>Ruegeria</taxon>
    </lineage>
</organism>
<dbReference type="RefSeq" id="WP_138840224.1">
    <property type="nucleotide sequence ID" value="NZ_VCPD01000001.1"/>
</dbReference>
<accession>A0ABY2X5R3</accession>
<dbReference type="CDD" id="cd14727">
    <property type="entry name" value="ChanN-like"/>
    <property type="match status" value="1"/>
</dbReference>
<evidence type="ECO:0000256" key="1">
    <source>
        <dbReference type="SAM" id="SignalP"/>
    </source>
</evidence>
<dbReference type="Pfam" id="PF04187">
    <property type="entry name" value="Cofac_haem_bdg"/>
    <property type="match status" value="1"/>
</dbReference>
<reference evidence="3 4" key="1">
    <citation type="submission" date="2019-05" db="EMBL/GenBank/DDBJ databases">
        <title>Ruegeria sp. nov., isolated from tidal flat.</title>
        <authorList>
            <person name="Kim W."/>
        </authorList>
    </citation>
    <scope>NUCLEOTIDE SEQUENCE [LARGE SCALE GENOMIC DNA]</scope>
    <source>
        <strain evidence="3 4">CAU 1488</strain>
    </source>
</reference>
<sequence>MRHFAILAFACLSLAAAPFRAASASETIPPEIVQRLMESDVVILGEVHDNPLHHLVQTEAVELLQPKAVVWEMLTEEGAARITQKAISDPEKLAEVLKWAEMGWPPLAMYLPVFAASSGAPVYGAMVPREAAKAAMEAGPATAMGADAARYGLTIPLPPEEQAAREADQQASHCNAMPPEMLPNLVAIQRLRDAVLTRAIRQAIAETGGPVAVITGNGHARKDRGIPTFLSRMEPGLRVFALGQSEGGAIEGDFDAVIDSPAAEREDPCATFLKEG</sequence>
<feature type="domain" description="Haem-binding uptake Tiki superfamily ChaN" evidence="2">
    <location>
        <begin position="33"/>
        <end position="229"/>
    </location>
</feature>
<dbReference type="SUPFAM" id="SSF159501">
    <property type="entry name" value="EreA/ChaN-like"/>
    <property type="match status" value="1"/>
</dbReference>
<keyword evidence="1" id="KW-0732">Signal</keyword>
<proteinExistence type="predicted"/>
<gene>
    <name evidence="3" type="ORF">FGK63_03645</name>
</gene>
<evidence type="ECO:0000313" key="3">
    <source>
        <dbReference type="EMBL" id="TMV10167.1"/>
    </source>
</evidence>
<dbReference type="EMBL" id="VCPD01000001">
    <property type="protein sequence ID" value="TMV10167.1"/>
    <property type="molecule type" value="Genomic_DNA"/>
</dbReference>
<dbReference type="Proteomes" id="UP001193035">
    <property type="component" value="Unassembled WGS sequence"/>
</dbReference>
<dbReference type="InterPro" id="IPR007314">
    <property type="entry name" value="Cofac_haem-bd_dom"/>
</dbReference>
<keyword evidence="4" id="KW-1185">Reference proteome</keyword>
<evidence type="ECO:0000259" key="2">
    <source>
        <dbReference type="Pfam" id="PF04187"/>
    </source>
</evidence>
<comment type="caution">
    <text evidence="3">The sequence shown here is derived from an EMBL/GenBank/DDBJ whole genome shotgun (WGS) entry which is preliminary data.</text>
</comment>
<feature type="signal peptide" evidence="1">
    <location>
        <begin position="1"/>
        <end position="21"/>
    </location>
</feature>
<name>A0ABY2X5R3_9RHOB</name>
<dbReference type="Gene3D" id="3.40.50.11550">
    <property type="match status" value="2"/>
</dbReference>
<feature type="chain" id="PRO_5046603494" description="Haem-binding uptake Tiki superfamily ChaN domain-containing protein" evidence="1">
    <location>
        <begin position="22"/>
        <end position="276"/>
    </location>
</feature>
<evidence type="ECO:0000313" key="4">
    <source>
        <dbReference type="Proteomes" id="UP001193035"/>
    </source>
</evidence>